<protein>
    <submittedName>
        <fullName evidence="5">Rop guanine nucleotide exchange factor 12</fullName>
    </submittedName>
</protein>
<feature type="compositionally biased region" description="Basic and acidic residues" evidence="3">
    <location>
        <begin position="74"/>
        <end position="104"/>
    </location>
</feature>
<keyword evidence="1 2" id="KW-0344">Guanine-nucleotide releasing factor</keyword>
<dbReference type="FunFam" id="1.20.58.2010:FF:000001">
    <property type="entry name" value="Rop guanine nucleotide exchange factor 14"/>
    <property type="match status" value="1"/>
</dbReference>
<dbReference type="InterPro" id="IPR038937">
    <property type="entry name" value="RopGEF"/>
</dbReference>
<dbReference type="Gene3D" id="1.20.58.2010">
    <property type="entry name" value="PRONE domain, subdomain 1"/>
    <property type="match status" value="1"/>
</dbReference>
<dbReference type="FunFam" id="1.20.58.2010:FF:000003">
    <property type="entry name" value="Rop guanine nucleotide exchange factor 14"/>
    <property type="match status" value="1"/>
</dbReference>
<accession>A0A6A1W105</accession>
<feature type="compositionally biased region" description="Basic and acidic residues" evidence="3">
    <location>
        <begin position="1"/>
        <end position="13"/>
    </location>
</feature>
<feature type="compositionally biased region" description="Basic and acidic residues" evidence="3">
    <location>
        <begin position="462"/>
        <end position="477"/>
    </location>
</feature>
<gene>
    <name evidence="5" type="ORF">CJ030_MR3G026433</name>
</gene>
<evidence type="ECO:0000313" key="5">
    <source>
        <dbReference type="EMBL" id="KAB1218553.1"/>
    </source>
</evidence>
<dbReference type="Proteomes" id="UP000516437">
    <property type="component" value="Chromosome 3"/>
</dbReference>
<feature type="domain" description="PRONE" evidence="4">
    <location>
        <begin position="94"/>
        <end position="458"/>
    </location>
</feature>
<dbReference type="EMBL" id="RXIC02000021">
    <property type="protein sequence ID" value="KAB1218553.1"/>
    <property type="molecule type" value="Genomic_DNA"/>
</dbReference>
<keyword evidence="6" id="KW-1185">Reference proteome</keyword>
<feature type="region of interest" description="Disordered" evidence="3">
    <location>
        <begin position="1"/>
        <end position="104"/>
    </location>
</feature>
<dbReference type="Gene3D" id="1.20.58.1310">
    <property type="entry name" value="PRONE domain, subdomain 2"/>
    <property type="match status" value="1"/>
</dbReference>
<reference evidence="5 6" key="1">
    <citation type="journal article" date="2019" name="Plant Biotechnol. J.">
        <title>The red bayberry genome and genetic basis of sex determination.</title>
        <authorList>
            <person name="Jia H.M."/>
            <person name="Jia H.J."/>
            <person name="Cai Q.L."/>
            <person name="Wang Y."/>
            <person name="Zhao H.B."/>
            <person name="Yang W.F."/>
            <person name="Wang G.Y."/>
            <person name="Li Y.H."/>
            <person name="Zhan D.L."/>
            <person name="Shen Y.T."/>
            <person name="Niu Q.F."/>
            <person name="Chang L."/>
            <person name="Qiu J."/>
            <person name="Zhao L."/>
            <person name="Xie H.B."/>
            <person name="Fu W.Y."/>
            <person name="Jin J."/>
            <person name="Li X.W."/>
            <person name="Jiao Y."/>
            <person name="Zhou C.C."/>
            <person name="Tu T."/>
            <person name="Chai C.Y."/>
            <person name="Gao J.L."/>
            <person name="Fan L.J."/>
            <person name="van de Weg E."/>
            <person name="Wang J.Y."/>
            <person name="Gao Z.S."/>
        </authorList>
    </citation>
    <scope>NUCLEOTIDE SEQUENCE [LARGE SCALE GENOMIC DNA]</scope>
    <source>
        <tissue evidence="5">Leaves</tissue>
    </source>
</reference>
<dbReference type="GO" id="GO:0005085">
    <property type="term" value="F:guanyl-nucleotide exchange factor activity"/>
    <property type="evidence" value="ECO:0007669"/>
    <property type="project" value="UniProtKB-UniRule"/>
</dbReference>
<dbReference type="PANTHER" id="PTHR33101:SF10">
    <property type="entry name" value="ROP GUANINE NUCLEOTIDE EXCHANGE FACTOR 12"/>
    <property type="match status" value="1"/>
</dbReference>
<evidence type="ECO:0000259" key="4">
    <source>
        <dbReference type="PROSITE" id="PS51334"/>
    </source>
</evidence>
<evidence type="ECO:0000256" key="3">
    <source>
        <dbReference type="SAM" id="MobiDB-lite"/>
    </source>
</evidence>
<dbReference type="Pfam" id="PF03759">
    <property type="entry name" value="PRONE"/>
    <property type="match status" value="1"/>
</dbReference>
<dbReference type="PROSITE" id="PS51334">
    <property type="entry name" value="PRONE"/>
    <property type="match status" value="1"/>
</dbReference>
<dbReference type="PANTHER" id="PTHR33101">
    <property type="entry name" value="ROP GUANINE NUCLEOTIDE EXCHANGE FACTOR 1"/>
    <property type="match status" value="1"/>
</dbReference>
<organism evidence="5 6">
    <name type="scientific">Morella rubra</name>
    <name type="common">Chinese bayberry</name>
    <dbReference type="NCBI Taxonomy" id="262757"/>
    <lineage>
        <taxon>Eukaryota</taxon>
        <taxon>Viridiplantae</taxon>
        <taxon>Streptophyta</taxon>
        <taxon>Embryophyta</taxon>
        <taxon>Tracheophyta</taxon>
        <taxon>Spermatophyta</taxon>
        <taxon>Magnoliopsida</taxon>
        <taxon>eudicotyledons</taxon>
        <taxon>Gunneridae</taxon>
        <taxon>Pentapetalae</taxon>
        <taxon>rosids</taxon>
        <taxon>fabids</taxon>
        <taxon>Fagales</taxon>
        <taxon>Myricaceae</taxon>
        <taxon>Morella</taxon>
    </lineage>
</organism>
<dbReference type="AlphaFoldDB" id="A0A6A1W105"/>
<name>A0A6A1W105_9ROSI</name>
<dbReference type="OrthoDB" id="1053009at2759"/>
<evidence type="ECO:0000256" key="2">
    <source>
        <dbReference type="PROSITE-ProRule" id="PRU00663"/>
    </source>
</evidence>
<evidence type="ECO:0000256" key="1">
    <source>
        <dbReference type="ARBA" id="ARBA00022658"/>
    </source>
</evidence>
<feature type="region of interest" description="Disordered" evidence="3">
    <location>
        <begin position="453"/>
        <end position="479"/>
    </location>
</feature>
<dbReference type="FunFam" id="1.20.58.1310:FF:000001">
    <property type="entry name" value="Rop guanine nucleotide exchange factor 9"/>
    <property type="match status" value="1"/>
</dbReference>
<sequence>MVRELEEEREKYKSRLSQFKGMHESAGRHAKSMTDLGAALEPTDDDGTSMSSHGSRSLKDQPFERQPIGFLSSKNDKGPKSRLSKDETAGKEAKDKQPSGKSHMELMKERFAKLLLGEDMSGGGKGVSSALALSNAITNLAASVFGEQWRLEPMSAERKARWRKEVDWLLCVTDYIVEFVPSQQKSKDGVDMEIMVTRQRTDLHINIPALRKLDAMLIDCLDNFKDKNEFYYVSRDADESENGNAKRKVEKWWLPTAKVPPEGLSEMSRKFLQYQKDCVNQVLKAAMAINSQVISEMEIPDNYIESLPKNGRASLGDSIYKSITIDFFDPDLFLSTMDLSSEHKILDLKNKIEASIVIWRRKMNQKDGKSTWGSAVSLEKRELFEERAETILLILKQRFPGIPQSALDISKIQFNRDVGQAVLESYSRILESLAFTVLSRIEDVLYADNISQNPSQVSCERSPSKESPKIPGAREDNPDTPVTLLDFMGWGLDQGDAESKNSTGYADEVSNDDDGKLQMQKVAHIATNKKVSYLENLGGLRSPTARH</sequence>
<proteinExistence type="predicted"/>
<evidence type="ECO:0000313" key="6">
    <source>
        <dbReference type="Proteomes" id="UP000516437"/>
    </source>
</evidence>
<comment type="caution">
    <text evidence="5">The sequence shown here is derived from an EMBL/GenBank/DDBJ whole genome shotgun (WGS) entry which is preliminary data.</text>
</comment>
<dbReference type="InterPro" id="IPR005512">
    <property type="entry name" value="PRONE_dom"/>
</dbReference>